<evidence type="ECO:0000256" key="11">
    <source>
        <dbReference type="PROSITE-ProRule" id="PRU00104"/>
    </source>
</evidence>
<dbReference type="eggNOG" id="KOG0939">
    <property type="taxonomic scope" value="Eukaryota"/>
</dbReference>
<keyword evidence="7 11" id="KW-0833">Ubl conjugation pathway</keyword>
<evidence type="ECO:0000256" key="8">
    <source>
        <dbReference type="ARBA" id="ARBA00022816"/>
    </source>
</evidence>
<evidence type="ECO:0000259" key="13">
    <source>
        <dbReference type="PROSITE" id="PS50237"/>
    </source>
</evidence>
<dbReference type="CDD" id="cd00078">
    <property type="entry name" value="HECTc"/>
    <property type="match status" value="1"/>
</dbReference>
<evidence type="ECO:0000256" key="4">
    <source>
        <dbReference type="ARBA" id="ARBA00012485"/>
    </source>
</evidence>
<accession>F0ZX82</accession>
<keyword evidence="8" id="KW-0509">mRNA transport</keyword>
<feature type="domain" description="HECT" evidence="13">
    <location>
        <begin position="140"/>
        <end position="475"/>
    </location>
</feature>
<evidence type="ECO:0000256" key="10">
    <source>
        <dbReference type="ARBA" id="ARBA00034494"/>
    </source>
</evidence>
<feature type="compositionally biased region" description="Low complexity" evidence="12">
    <location>
        <begin position="19"/>
        <end position="29"/>
    </location>
</feature>
<keyword evidence="5" id="KW-0813">Transport</keyword>
<evidence type="ECO:0000256" key="7">
    <source>
        <dbReference type="ARBA" id="ARBA00022786"/>
    </source>
</evidence>
<name>F0ZX82_DICPU</name>
<dbReference type="GO" id="GO:0005737">
    <property type="term" value="C:cytoplasm"/>
    <property type="evidence" value="ECO:0000318"/>
    <property type="project" value="GO_Central"/>
</dbReference>
<protein>
    <recommendedName>
        <fullName evidence="4">HECT-type E3 ubiquitin transferase</fullName>
        <ecNumber evidence="4">2.3.2.26</ecNumber>
    </recommendedName>
</protein>
<dbReference type="InterPro" id="IPR000569">
    <property type="entry name" value="HECT_dom"/>
</dbReference>
<dbReference type="PROSITE" id="PS50237">
    <property type="entry name" value="HECT"/>
    <property type="match status" value="1"/>
</dbReference>
<dbReference type="Gene3D" id="3.30.2160.10">
    <property type="entry name" value="Hect, E3 ligase catalytic domain"/>
    <property type="match status" value="1"/>
</dbReference>
<feature type="region of interest" description="Disordered" evidence="12">
    <location>
        <begin position="1"/>
        <end position="29"/>
    </location>
</feature>
<comment type="similarity">
    <text evidence="10">Belongs to the UPL family. TOM1/PTR1 subfamily.</text>
</comment>
<dbReference type="Gene3D" id="3.30.2410.10">
    <property type="entry name" value="Hect, E3 ligase catalytic domain"/>
    <property type="match status" value="1"/>
</dbReference>
<dbReference type="FunFam" id="3.90.1750.10:FF:000003">
    <property type="entry name" value="E3 ubiquitin-protein ligase UPL1"/>
    <property type="match status" value="1"/>
</dbReference>
<dbReference type="GO" id="GO:0005634">
    <property type="term" value="C:nucleus"/>
    <property type="evidence" value="ECO:0007669"/>
    <property type="project" value="UniProtKB-SubCell"/>
</dbReference>
<dbReference type="STRING" id="5786.F0ZX82"/>
<keyword evidence="6" id="KW-0808">Transferase</keyword>
<comment type="subcellular location">
    <subcellularLocation>
        <location evidence="2">Nucleus</location>
    </subcellularLocation>
</comment>
<dbReference type="Gene3D" id="3.90.1750.10">
    <property type="entry name" value="Hect, E3 ligase catalytic domains"/>
    <property type="match status" value="1"/>
</dbReference>
<dbReference type="EMBL" id="GL871253">
    <property type="protein sequence ID" value="EGC31458.1"/>
    <property type="molecule type" value="Genomic_DNA"/>
</dbReference>
<evidence type="ECO:0000256" key="5">
    <source>
        <dbReference type="ARBA" id="ARBA00022448"/>
    </source>
</evidence>
<dbReference type="VEuPathDB" id="AmoebaDB:DICPUDRAFT_39910"/>
<keyword evidence="9" id="KW-0539">Nucleus</keyword>
<evidence type="ECO:0000256" key="6">
    <source>
        <dbReference type="ARBA" id="ARBA00022679"/>
    </source>
</evidence>
<dbReference type="EC" id="2.3.2.26" evidence="4"/>
<reference evidence="15" key="1">
    <citation type="journal article" date="2011" name="Genome Biol.">
        <title>Comparative genomics of the social amoebae Dictyostelium discoideum and Dictyostelium purpureum.</title>
        <authorList>
            <consortium name="US DOE Joint Genome Institute (JGI-PGF)"/>
            <person name="Sucgang R."/>
            <person name="Kuo A."/>
            <person name="Tian X."/>
            <person name="Salerno W."/>
            <person name="Parikh A."/>
            <person name="Feasley C.L."/>
            <person name="Dalin E."/>
            <person name="Tu H."/>
            <person name="Huang E."/>
            <person name="Barry K."/>
            <person name="Lindquist E."/>
            <person name="Shapiro H."/>
            <person name="Bruce D."/>
            <person name="Schmutz J."/>
            <person name="Salamov A."/>
            <person name="Fey P."/>
            <person name="Gaudet P."/>
            <person name="Anjard C."/>
            <person name="Babu M.M."/>
            <person name="Basu S."/>
            <person name="Bushmanova Y."/>
            <person name="van der Wel H."/>
            <person name="Katoh-Kurasawa M."/>
            <person name="Dinh C."/>
            <person name="Coutinho P.M."/>
            <person name="Saito T."/>
            <person name="Elias M."/>
            <person name="Schaap P."/>
            <person name="Kay R.R."/>
            <person name="Henrissat B."/>
            <person name="Eichinger L."/>
            <person name="Rivero F."/>
            <person name="Putnam N.H."/>
            <person name="West C.M."/>
            <person name="Loomis W.F."/>
            <person name="Chisholm R.L."/>
            <person name="Shaulsky G."/>
            <person name="Strassmann J.E."/>
            <person name="Queller D.C."/>
            <person name="Kuspa A."/>
            <person name="Grigoriev I.V."/>
        </authorList>
    </citation>
    <scope>NUCLEOTIDE SEQUENCE [LARGE SCALE GENOMIC DNA]</scope>
    <source>
        <strain evidence="15">QSDP1</strain>
    </source>
</reference>
<dbReference type="KEGG" id="dpp:DICPUDRAFT_39910"/>
<organism evidence="14 15">
    <name type="scientific">Dictyostelium purpureum</name>
    <name type="common">Slime mold</name>
    <dbReference type="NCBI Taxonomy" id="5786"/>
    <lineage>
        <taxon>Eukaryota</taxon>
        <taxon>Amoebozoa</taxon>
        <taxon>Evosea</taxon>
        <taxon>Eumycetozoa</taxon>
        <taxon>Dictyostelia</taxon>
        <taxon>Dictyosteliales</taxon>
        <taxon>Dictyosteliaceae</taxon>
        <taxon>Dictyostelium</taxon>
    </lineage>
</organism>
<dbReference type="OrthoDB" id="8068875at2759"/>
<feature type="active site" description="Glycyl thioester intermediate" evidence="11">
    <location>
        <position position="442"/>
    </location>
</feature>
<comment type="catalytic activity">
    <reaction evidence="1">
        <text>S-ubiquitinyl-[E2 ubiquitin-conjugating enzyme]-L-cysteine + [acceptor protein]-L-lysine = [E2 ubiquitin-conjugating enzyme]-L-cysteine + N(6)-ubiquitinyl-[acceptor protein]-L-lysine.</text>
        <dbReference type="EC" id="2.3.2.26"/>
    </reaction>
</comment>
<dbReference type="RefSeq" id="XP_003292027.1">
    <property type="nucleotide sequence ID" value="XM_003291979.1"/>
</dbReference>
<feature type="compositionally biased region" description="Polar residues" evidence="12">
    <location>
        <begin position="1"/>
        <end position="18"/>
    </location>
</feature>
<dbReference type="GO" id="GO:0051028">
    <property type="term" value="P:mRNA transport"/>
    <property type="evidence" value="ECO:0007669"/>
    <property type="project" value="UniProtKB-KW"/>
</dbReference>
<dbReference type="Proteomes" id="UP000001064">
    <property type="component" value="Unassembled WGS sequence"/>
</dbReference>
<evidence type="ECO:0000313" key="15">
    <source>
        <dbReference type="Proteomes" id="UP000001064"/>
    </source>
</evidence>
<dbReference type="OMA" id="MQMGRHQ"/>
<dbReference type="PANTHER" id="PTHR11254">
    <property type="entry name" value="HECT DOMAIN UBIQUITIN-PROTEIN LIGASE"/>
    <property type="match status" value="1"/>
</dbReference>
<dbReference type="SMART" id="SM00119">
    <property type="entry name" value="HECTc"/>
    <property type="match status" value="1"/>
</dbReference>
<keyword evidence="15" id="KW-1185">Reference proteome</keyword>
<dbReference type="GO" id="GO:0006511">
    <property type="term" value="P:ubiquitin-dependent protein catabolic process"/>
    <property type="evidence" value="ECO:0000318"/>
    <property type="project" value="GO_Central"/>
</dbReference>
<dbReference type="InParanoid" id="F0ZX82"/>
<dbReference type="GeneID" id="10505769"/>
<evidence type="ECO:0000256" key="2">
    <source>
        <dbReference type="ARBA" id="ARBA00004123"/>
    </source>
</evidence>
<dbReference type="InterPro" id="IPR035983">
    <property type="entry name" value="Hect_E3_ubiquitin_ligase"/>
</dbReference>
<evidence type="ECO:0000256" key="1">
    <source>
        <dbReference type="ARBA" id="ARBA00000885"/>
    </source>
</evidence>
<evidence type="ECO:0000256" key="12">
    <source>
        <dbReference type="SAM" id="MobiDB-lite"/>
    </source>
</evidence>
<gene>
    <name evidence="14" type="ORF">DICPUDRAFT_39910</name>
</gene>
<evidence type="ECO:0000313" key="14">
    <source>
        <dbReference type="EMBL" id="EGC31458.1"/>
    </source>
</evidence>
<dbReference type="FunFam" id="3.30.2410.10:FF:000004">
    <property type="entry name" value="E3 ubiquitin-protein ligase HUWE1, variant"/>
    <property type="match status" value="1"/>
</dbReference>
<evidence type="ECO:0000256" key="9">
    <source>
        <dbReference type="ARBA" id="ARBA00023242"/>
    </source>
</evidence>
<dbReference type="Pfam" id="PF00632">
    <property type="entry name" value="HECT"/>
    <property type="match status" value="1"/>
</dbReference>
<dbReference type="InterPro" id="IPR050409">
    <property type="entry name" value="E3_ubiq-protein_ligase"/>
</dbReference>
<comment type="pathway">
    <text evidence="3">Protein modification; protein ubiquitination.</text>
</comment>
<evidence type="ECO:0000256" key="3">
    <source>
        <dbReference type="ARBA" id="ARBA00004906"/>
    </source>
</evidence>
<dbReference type="PANTHER" id="PTHR11254:SF67">
    <property type="entry name" value="E3 UBIQUITIN-PROTEIN LIGASE HUWE1"/>
    <property type="match status" value="1"/>
</dbReference>
<dbReference type="GO" id="GO:0061630">
    <property type="term" value="F:ubiquitin protein ligase activity"/>
    <property type="evidence" value="ECO:0000318"/>
    <property type="project" value="GO_Central"/>
</dbReference>
<sequence length="475" mass="53821">MYFLVNSPTSDQLQNNTVPSSPSLASLKLSSSHGGSLPASLSNGNLAGTPPTIDYNTSRFFEFVEQNKSLINDLIRQDSNLLTGSLSVLAKVPKFLDFDNKRTYFRAYFNSKKERVGTIRLKVRRNHIFEDSYNQLRMRSPEELKGKLNIQFSGEEGLDAGGLLREWYLVLSREMFNPNYALFKTSASDNVTFQPNPESYINPDHLSYFKFIGRIIGKALYDGMMLDAFFTRSFYKHMLGLTINVNDMEAIDPTYHKNLLWILDNDITNVLDLTFSTEIDIFDSTKVIELKPGGANIPVTEDNKLEYVRLVASVRMTNSIKDQINSFLEGFHELIPKSLIGIFTEMELELLISGLPEIDIDDLRANTEYNGYTADSPQIIWFWNTVSNFSNEEKASLLQFVTGTSKVPLDGFKSLGGMGGLQKFQIHRLRGSPTRLPTAHTCFNQIDIPEYESQDQLKKFLKLAITESNEGFGFI</sequence>
<dbReference type="AlphaFoldDB" id="F0ZX82"/>
<dbReference type="SUPFAM" id="SSF56204">
    <property type="entry name" value="Hect, E3 ligase catalytic domain"/>
    <property type="match status" value="1"/>
</dbReference>
<dbReference type="FunFam" id="3.30.2160.10:FF:000001">
    <property type="entry name" value="E3 ubiquitin-protein ligase NEDD4-like"/>
    <property type="match status" value="1"/>
</dbReference>
<proteinExistence type="inferred from homology"/>